<dbReference type="Pfam" id="PF01262">
    <property type="entry name" value="AlaDh_PNT_C"/>
    <property type="match status" value="1"/>
</dbReference>
<evidence type="ECO:0000259" key="6">
    <source>
        <dbReference type="SMART" id="SM01003"/>
    </source>
</evidence>
<dbReference type="PANTHER" id="PTHR42795">
    <property type="entry name" value="ALANINE DEHYDROGENASE"/>
    <property type="match status" value="1"/>
</dbReference>
<evidence type="ECO:0000313" key="8">
    <source>
        <dbReference type="Proteomes" id="UP001528850"/>
    </source>
</evidence>
<dbReference type="NCBIfam" id="TIGR00518">
    <property type="entry name" value="alaDH"/>
    <property type="match status" value="1"/>
</dbReference>
<dbReference type="InterPro" id="IPR008141">
    <property type="entry name" value="Ala_DH"/>
</dbReference>
<evidence type="ECO:0000259" key="5">
    <source>
        <dbReference type="SMART" id="SM01002"/>
    </source>
</evidence>
<organism evidence="7 8">
    <name type="scientific">Luteibacter sahnii</name>
    <dbReference type="NCBI Taxonomy" id="3021977"/>
    <lineage>
        <taxon>Bacteria</taxon>
        <taxon>Pseudomonadati</taxon>
        <taxon>Pseudomonadota</taxon>
        <taxon>Gammaproteobacteria</taxon>
        <taxon>Lysobacterales</taxon>
        <taxon>Rhodanobacteraceae</taxon>
        <taxon>Luteibacter</taxon>
    </lineage>
</organism>
<dbReference type="EMBL" id="JARJJS010000001">
    <property type="protein sequence ID" value="MDF4024361.1"/>
    <property type="molecule type" value="Genomic_DNA"/>
</dbReference>
<dbReference type="CDD" id="cd05305">
    <property type="entry name" value="L-AlaDH"/>
    <property type="match status" value="1"/>
</dbReference>
<dbReference type="PANTHER" id="PTHR42795:SF1">
    <property type="entry name" value="ALANINE DEHYDROGENASE"/>
    <property type="match status" value="1"/>
</dbReference>
<dbReference type="RefSeq" id="WP_320550279.1">
    <property type="nucleotide sequence ID" value="NZ_JAQLOK010000002.1"/>
</dbReference>
<proteinExistence type="inferred from homology"/>
<keyword evidence="4" id="KW-0520">NAD</keyword>
<evidence type="ECO:0000256" key="2">
    <source>
        <dbReference type="ARBA" id="ARBA00012897"/>
    </source>
</evidence>
<dbReference type="SMART" id="SM01003">
    <property type="entry name" value="AlaDh_PNT_N"/>
    <property type="match status" value="1"/>
</dbReference>
<dbReference type="PIRSF" id="PIRSF000183">
    <property type="entry name" value="Alanine_dh"/>
    <property type="match status" value="1"/>
</dbReference>
<protein>
    <recommendedName>
        <fullName evidence="2 4">Alanine dehydrogenase</fullName>
        <ecNumber evidence="2 4">1.4.1.1</ecNumber>
    </recommendedName>
</protein>
<feature type="domain" description="Alanine dehydrogenase/pyridine nucleotide transhydrogenase NAD(H)-binding" evidence="5">
    <location>
        <begin position="149"/>
        <end position="297"/>
    </location>
</feature>
<dbReference type="Pfam" id="PF05222">
    <property type="entry name" value="AlaDh_PNT_N"/>
    <property type="match status" value="1"/>
</dbReference>
<comment type="catalytic activity">
    <reaction evidence="4">
        <text>L-alanine + NAD(+) + H2O = pyruvate + NH4(+) + NADH + H(+)</text>
        <dbReference type="Rhea" id="RHEA:18405"/>
        <dbReference type="ChEBI" id="CHEBI:15361"/>
        <dbReference type="ChEBI" id="CHEBI:15377"/>
        <dbReference type="ChEBI" id="CHEBI:15378"/>
        <dbReference type="ChEBI" id="CHEBI:28938"/>
        <dbReference type="ChEBI" id="CHEBI:57540"/>
        <dbReference type="ChEBI" id="CHEBI:57945"/>
        <dbReference type="ChEBI" id="CHEBI:57972"/>
        <dbReference type="EC" id="1.4.1.1"/>
    </reaction>
</comment>
<reference evidence="7 8" key="1">
    <citation type="journal article" date="2024" name="Curr. Microbiol.">
        <title>Luteibacter sahnii sp. nov., A Novel Yellow-Colored Xanthomonadin Pigment Producing Probiotic Bacterium from Healthy Rice Seed Microbiome.</title>
        <authorList>
            <person name="Jaiswal G."/>
            <person name="Rana R."/>
            <person name="Nayak P.K."/>
            <person name="Chouhan R."/>
            <person name="Gandhi S.G."/>
            <person name="Patel H.K."/>
            <person name="Patil P.B."/>
        </authorList>
    </citation>
    <scope>NUCLEOTIDE SEQUENCE [LARGE SCALE GENOMIC DNA]</scope>
    <source>
        <strain evidence="7 8">PPL201</strain>
    </source>
</reference>
<dbReference type="Gene3D" id="3.40.50.720">
    <property type="entry name" value="NAD(P)-binding Rossmann-like Domain"/>
    <property type="match status" value="2"/>
</dbReference>
<dbReference type="SMART" id="SM01002">
    <property type="entry name" value="AlaDh_PNT_C"/>
    <property type="match status" value="1"/>
</dbReference>
<dbReference type="GO" id="GO:0000286">
    <property type="term" value="F:alanine dehydrogenase activity"/>
    <property type="evidence" value="ECO:0007669"/>
    <property type="project" value="UniProtKB-EC"/>
</dbReference>
<accession>A0ABT6B8E2</accession>
<evidence type="ECO:0000256" key="4">
    <source>
        <dbReference type="PIRNR" id="PIRNR000183"/>
    </source>
</evidence>
<dbReference type="InterPro" id="IPR007886">
    <property type="entry name" value="AlaDH/PNT_N"/>
</dbReference>
<keyword evidence="8" id="KW-1185">Reference proteome</keyword>
<dbReference type="InterPro" id="IPR007698">
    <property type="entry name" value="AlaDH/PNT_NAD(H)-bd"/>
</dbReference>
<comment type="caution">
    <text evidence="7">The sequence shown here is derived from an EMBL/GenBank/DDBJ whole genome shotgun (WGS) entry which is preliminary data.</text>
</comment>
<sequence>MRIGVPKEIKNHEYRVGLIPSSVQELVHHGHQVMVQAGAGVGAGIADADYVAAGATIVDSADQVFADADMIVKVKEPLAVERKKLRKGQILFTYLHLAPDLEQTRDLIDSGAVCIAYETVTSGNGSLPLLTPMSEVAGRLAPQVGAHSLEKAQGGRGVLLGGVPGVPAAEVVILGGGVSGTHAATIAVGMGAKVTVVDRSADALKRLAAQFGTSISTVFSTRAAIEELVRRADLLIGTVLVPGAAAPKLVTHDMVRTMKPGSVIVDVAIDQGGCVETSHATTHADPTYVVDGVVHYCVANMPGAVARTSTFALNNVTLPYTLALANQGWKKALAQDAHLRNGLNVCEGKVTCEPVAQAHDLPYVKAETFLGQ</sequence>
<comment type="similarity">
    <text evidence="1 4">Belongs to the AlaDH/PNT family.</text>
</comment>
<feature type="domain" description="Alanine dehydrogenase/pyridine nucleotide transhydrogenase N-terminal" evidence="6">
    <location>
        <begin position="4"/>
        <end position="137"/>
    </location>
</feature>
<dbReference type="SUPFAM" id="SSF51735">
    <property type="entry name" value="NAD(P)-binding Rossmann-fold domains"/>
    <property type="match status" value="1"/>
</dbReference>
<evidence type="ECO:0000313" key="7">
    <source>
        <dbReference type="EMBL" id="MDF4024361.1"/>
    </source>
</evidence>
<gene>
    <name evidence="7" type="primary">ald</name>
    <name evidence="7" type="ORF">P3W24_05210</name>
</gene>
<dbReference type="InterPro" id="IPR036291">
    <property type="entry name" value="NAD(P)-bd_dom_sf"/>
</dbReference>
<dbReference type="SUPFAM" id="SSF52283">
    <property type="entry name" value="Formate/glycerate dehydrogenase catalytic domain-like"/>
    <property type="match status" value="1"/>
</dbReference>
<evidence type="ECO:0000256" key="1">
    <source>
        <dbReference type="ARBA" id="ARBA00005689"/>
    </source>
</evidence>
<dbReference type="EC" id="1.4.1.1" evidence="2 4"/>
<dbReference type="Proteomes" id="UP001528850">
    <property type="component" value="Unassembled WGS sequence"/>
</dbReference>
<name>A0ABT6B8E2_9GAMM</name>
<evidence type="ECO:0000256" key="3">
    <source>
        <dbReference type="ARBA" id="ARBA00023002"/>
    </source>
</evidence>
<keyword evidence="3 4" id="KW-0560">Oxidoreductase</keyword>